<evidence type="ECO:0000256" key="4">
    <source>
        <dbReference type="ARBA" id="ARBA00022803"/>
    </source>
</evidence>
<evidence type="ECO:0000256" key="2">
    <source>
        <dbReference type="ARBA" id="ARBA00013194"/>
    </source>
</evidence>
<sequence length="283" mass="32472">MVTDVDMDLIKISEDGHVTKRILREGSGTTPEKNNSVCVHYESFLQDTNVKFDSTRERKAEFTFTLNSGKVVKAWELAIPTMKVGEKAEIFCTSDYGYGDEGRTYIVPPKASLRFEVELLGFWEAAGSAAERISSAEKKKGEGNDLFKKGAIEEALFAYRKARDYIKDLWNCEPEELEKCRLLIVTIQLNIAACHLKLKNYEFAVEVCKRALDRDCTNIKGYYRLGQAYLEMGDFDQSIEFIKLGLEYKPNSTELLALLSMAEKKKQRWLNESKRIYRKMCDN</sequence>
<comment type="catalytic activity">
    <reaction evidence="1 7">
        <text>[protein]-peptidylproline (omega=180) = [protein]-peptidylproline (omega=0)</text>
        <dbReference type="Rhea" id="RHEA:16237"/>
        <dbReference type="Rhea" id="RHEA-COMP:10747"/>
        <dbReference type="Rhea" id="RHEA-COMP:10748"/>
        <dbReference type="ChEBI" id="CHEBI:83833"/>
        <dbReference type="ChEBI" id="CHEBI:83834"/>
        <dbReference type="EC" id="5.2.1.8"/>
    </reaction>
</comment>
<dbReference type="EMBL" id="JAEPRD010000008">
    <property type="protein sequence ID" value="KAG2211624.1"/>
    <property type="molecule type" value="Genomic_DNA"/>
</dbReference>
<feature type="domain" description="PPIase FKBP-type" evidence="9">
    <location>
        <begin position="34"/>
        <end position="123"/>
    </location>
</feature>
<evidence type="ECO:0000256" key="5">
    <source>
        <dbReference type="ARBA" id="ARBA00023110"/>
    </source>
</evidence>
<dbReference type="PROSITE" id="PS50059">
    <property type="entry name" value="FKBP_PPIASE"/>
    <property type="match status" value="1"/>
</dbReference>
<dbReference type="GO" id="GO:0003755">
    <property type="term" value="F:peptidyl-prolyl cis-trans isomerase activity"/>
    <property type="evidence" value="ECO:0007669"/>
    <property type="project" value="UniProtKB-KW"/>
</dbReference>
<organism evidence="10 11">
    <name type="scientific">Mucor saturninus</name>
    <dbReference type="NCBI Taxonomy" id="64648"/>
    <lineage>
        <taxon>Eukaryota</taxon>
        <taxon>Fungi</taxon>
        <taxon>Fungi incertae sedis</taxon>
        <taxon>Mucoromycota</taxon>
        <taxon>Mucoromycotina</taxon>
        <taxon>Mucoromycetes</taxon>
        <taxon>Mucorales</taxon>
        <taxon>Mucorineae</taxon>
        <taxon>Mucoraceae</taxon>
        <taxon>Mucor</taxon>
    </lineage>
</organism>
<name>A0A8H7RIJ2_9FUNG</name>
<dbReference type="Gene3D" id="3.10.50.40">
    <property type="match status" value="1"/>
</dbReference>
<dbReference type="InterPro" id="IPR019734">
    <property type="entry name" value="TPR_rpt"/>
</dbReference>
<evidence type="ECO:0000256" key="3">
    <source>
        <dbReference type="ARBA" id="ARBA00022737"/>
    </source>
</evidence>
<dbReference type="EC" id="5.2.1.8" evidence="2 7"/>
<comment type="caution">
    <text evidence="10">The sequence shown here is derived from an EMBL/GenBank/DDBJ whole genome shotgun (WGS) entry which is preliminary data.</text>
</comment>
<evidence type="ECO:0000313" key="10">
    <source>
        <dbReference type="EMBL" id="KAG2211624.1"/>
    </source>
</evidence>
<keyword evidence="6 7" id="KW-0413">Isomerase</keyword>
<dbReference type="Pfam" id="PF00254">
    <property type="entry name" value="FKBP_C"/>
    <property type="match status" value="1"/>
</dbReference>
<evidence type="ECO:0000256" key="8">
    <source>
        <dbReference type="PROSITE-ProRule" id="PRU00339"/>
    </source>
</evidence>
<evidence type="ECO:0000256" key="6">
    <source>
        <dbReference type="ARBA" id="ARBA00023235"/>
    </source>
</evidence>
<dbReference type="AlphaFoldDB" id="A0A8H7RIJ2"/>
<dbReference type="PANTHER" id="PTHR46512">
    <property type="entry name" value="PEPTIDYLPROLYL ISOMERASE"/>
    <property type="match status" value="1"/>
</dbReference>
<accession>A0A8H7RIJ2</accession>
<dbReference type="Gene3D" id="1.25.40.10">
    <property type="entry name" value="Tetratricopeptide repeat domain"/>
    <property type="match status" value="1"/>
</dbReference>
<dbReference type="SUPFAM" id="SSF54534">
    <property type="entry name" value="FKBP-like"/>
    <property type="match status" value="1"/>
</dbReference>
<evidence type="ECO:0000313" key="11">
    <source>
        <dbReference type="Proteomes" id="UP000603453"/>
    </source>
</evidence>
<dbReference type="SMART" id="SM00028">
    <property type="entry name" value="TPR"/>
    <property type="match status" value="3"/>
</dbReference>
<gene>
    <name evidence="10" type="ORF">INT47_008721</name>
</gene>
<dbReference type="Pfam" id="PF14559">
    <property type="entry name" value="TPR_19"/>
    <property type="match status" value="1"/>
</dbReference>
<evidence type="ECO:0000256" key="1">
    <source>
        <dbReference type="ARBA" id="ARBA00000971"/>
    </source>
</evidence>
<dbReference type="InterPro" id="IPR011990">
    <property type="entry name" value="TPR-like_helical_dom_sf"/>
</dbReference>
<dbReference type="InterPro" id="IPR050754">
    <property type="entry name" value="FKBP4/5/8-like"/>
</dbReference>
<feature type="repeat" description="TPR" evidence="8">
    <location>
        <begin position="219"/>
        <end position="252"/>
    </location>
</feature>
<dbReference type="InterPro" id="IPR001179">
    <property type="entry name" value="PPIase_FKBP_dom"/>
</dbReference>
<dbReference type="InterPro" id="IPR046357">
    <property type="entry name" value="PPIase_dom_sf"/>
</dbReference>
<dbReference type="PROSITE" id="PS50293">
    <property type="entry name" value="TPR_REGION"/>
    <property type="match status" value="1"/>
</dbReference>
<protein>
    <recommendedName>
        <fullName evidence="2 7">peptidylprolyl isomerase</fullName>
        <ecNumber evidence="2 7">5.2.1.8</ecNumber>
    </recommendedName>
</protein>
<keyword evidence="4 8" id="KW-0802">TPR repeat</keyword>
<proteinExistence type="predicted"/>
<keyword evidence="5 7" id="KW-0697">Rotamase</keyword>
<dbReference type="OrthoDB" id="1902587at2759"/>
<keyword evidence="3" id="KW-0677">Repeat</keyword>
<keyword evidence="11" id="KW-1185">Reference proteome</keyword>
<evidence type="ECO:0000256" key="7">
    <source>
        <dbReference type="PROSITE-ProRule" id="PRU00277"/>
    </source>
</evidence>
<dbReference type="PROSITE" id="PS50005">
    <property type="entry name" value="TPR"/>
    <property type="match status" value="1"/>
</dbReference>
<dbReference type="PANTHER" id="PTHR46512:SF9">
    <property type="entry name" value="PEPTIDYLPROLYL ISOMERASE"/>
    <property type="match status" value="1"/>
</dbReference>
<reference evidence="10" key="1">
    <citation type="submission" date="2020-12" db="EMBL/GenBank/DDBJ databases">
        <title>Metabolic potential, ecology and presence of endohyphal bacteria is reflected in genomic diversity of Mucoromycotina.</title>
        <authorList>
            <person name="Muszewska A."/>
            <person name="Okrasinska A."/>
            <person name="Steczkiewicz K."/>
            <person name="Drgas O."/>
            <person name="Orlowska M."/>
            <person name="Perlinska-Lenart U."/>
            <person name="Aleksandrzak-Piekarczyk T."/>
            <person name="Szatraj K."/>
            <person name="Zielenkiewicz U."/>
            <person name="Pilsyk S."/>
            <person name="Malc E."/>
            <person name="Mieczkowski P."/>
            <person name="Kruszewska J.S."/>
            <person name="Biernat P."/>
            <person name="Pawlowska J."/>
        </authorList>
    </citation>
    <scope>NUCLEOTIDE SEQUENCE</scope>
    <source>
        <strain evidence="10">WA0000017839</strain>
    </source>
</reference>
<evidence type="ECO:0000259" key="9">
    <source>
        <dbReference type="PROSITE" id="PS50059"/>
    </source>
</evidence>
<dbReference type="SUPFAM" id="SSF48452">
    <property type="entry name" value="TPR-like"/>
    <property type="match status" value="1"/>
</dbReference>
<dbReference type="Proteomes" id="UP000603453">
    <property type="component" value="Unassembled WGS sequence"/>
</dbReference>